<sequence length="75" mass="8882">MNLHSPKEEFLNELDHFKIVRKNETIELMLNKKKEDEKIKETVKTFERFQKVAFDTEEDVANKISKLEQGESDGI</sequence>
<dbReference type="Proteomes" id="UP000503310">
    <property type="component" value="Chromosome"/>
</dbReference>
<reference evidence="1 2" key="1">
    <citation type="submission" date="2019-12" db="EMBL/GenBank/DDBJ databases">
        <title>Sequencing and analysis of the whole genome of Mycoplasma gallinaceum strain Peacock20181011.</title>
        <authorList>
            <person name="Liu X."/>
            <person name="Qin Z."/>
            <person name="Xu H."/>
        </authorList>
    </citation>
    <scope>NUCLEOTIDE SEQUENCE [LARGE SCALE GENOMIC DNA]</scope>
    <source>
        <strain evidence="1 2">Peacock20181011</strain>
    </source>
</reference>
<evidence type="ECO:0000313" key="1">
    <source>
        <dbReference type="EMBL" id="QIW62336.1"/>
    </source>
</evidence>
<organism evidence="1 2">
    <name type="scientific">Mycoplasmopsis gallinacea</name>
    <dbReference type="NCBI Taxonomy" id="29556"/>
    <lineage>
        <taxon>Bacteria</taxon>
        <taxon>Bacillati</taxon>
        <taxon>Mycoplasmatota</taxon>
        <taxon>Mycoplasmoidales</taxon>
        <taxon>Metamycoplasmataceae</taxon>
        <taxon>Mycoplasmopsis</taxon>
    </lineage>
</organism>
<accession>A0A6H0V4E0</accession>
<proteinExistence type="predicted"/>
<protein>
    <submittedName>
        <fullName evidence="1">Uncharacterized protein</fullName>
    </submittedName>
</protein>
<dbReference type="EMBL" id="CP047225">
    <property type="protein sequence ID" value="QIW62336.1"/>
    <property type="molecule type" value="Genomic_DNA"/>
</dbReference>
<gene>
    <name evidence="1" type="ORF">GOQ20_02790</name>
</gene>
<dbReference type="AlphaFoldDB" id="A0A6H0V4E0"/>
<evidence type="ECO:0000313" key="2">
    <source>
        <dbReference type="Proteomes" id="UP000503310"/>
    </source>
</evidence>
<name>A0A6H0V4E0_9BACT</name>